<dbReference type="AlphaFoldDB" id="A0A0S4SRP9"/>
<dbReference type="SMART" id="SM00530">
    <property type="entry name" value="HTH_XRE"/>
    <property type="match status" value="1"/>
</dbReference>
<keyword evidence="2" id="KW-0238">DNA-binding</keyword>
<comment type="caution">
    <text evidence="5">The sequence shown here is derived from an EMBL/GenBank/DDBJ whole genome shotgun (WGS) entry which is preliminary data.</text>
</comment>
<keyword evidence="1" id="KW-0805">Transcription regulation</keyword>
<dbReference type="SUPFAM" id="SSF47413">
    <property type="entry name" value="lambda repressor-like DNA-binding domains"/>
    <property type="match status" value="1"/>
</dbReference>
<evidence type="ECO:0000313" key="5">
    <source>
        <dbReference type="EMBL" id="CUU88197.1"/>
    </source>
</evidence>
<reference evidence="5 6" key="1">
    <citation type="submission" date="2015-11" db="EMBL/GenBank/DDBJ databases">
        <authorList>
            <consortium name="Pathogen Informatics"/>
        </authorList>
    </citation>
    <scope>NUCLEOTIDE SEQUENCE [LARGE SCALE GENOMIC DNA]</scope>
    <source>
        <strain evidence="5 6">006A-0059</strain>
    </source>
</reference>
<dbReference type="InterPro" id="IPR015927">
    <property type="entry name" value="Peptidase_S24_S26A/B/C"/>
</dbReference>
<dbReference type="Gene3D" id="1.10.260.40">
    <property type="entry name" value="lambda repressor-like DNA-binding domains"/>
    <property type="match status" value="1"/>
</dbReference>
<dbReference type="GO" id="GO:0016787">
    <property type="term" value="F:hydrolase activity"/>
    <property type="evidence" value="ECO:0007669"/>
    <property type="project" value="UniProtKB-KW"/>
</dbReference>
<keyword evidence="5" id="KW-0378">Hydrolase</keyword>
<dbReference type="RefSeq" id="WP_059435395.1">
    <property type="nucleotide sequence ID" value="NZ_FAVB01000005.1"/>
</dbReference>
<protein>
    <submittedName>
        <fullName evidence="5">Signal peptidase I</fullName>
        <ecNumber evidence="5">3.4.21.-</ecNumber>
    </submittedName>
</protein>
<dbReference type="GO" id="GO:0003677">
    <property type="term" value="F:DNA binding"/>
    <property type="evidence" value="ECO:0007669"/>
    <property type="project" value="UniProtKB-KW"/>
</dbReference>
<evidence type="ECO:0000259" key="4">
    <source>
        <dbReference type="PROSITE" id="PS50943"/>
    </source>
</evidence>
<evidence type="ECO:0000256" key="3">
    <source>
        <dbReference type="ARBA" id="ARBA00023163"/>
    </source>
</evidence>
<dbReference type="InterPro" id="IPR039418">
    <property type="entry name" value="LexA-like"/>
</dbReference>
<gene>
    <name evidence="5" type="primary">umuD</name>
    <name evidence="5" type="ORF">ERS686654_01857</name>
</gene>
<dbReference type="CDD" id="cd00093">
    <property type="entry name" value="HTH_XRE"/>
    <property type="match status" value="1"/>
</dbReference>
<organism evidence="5 6">
    <name type="scientific">Campylobacter hyointestinalis subsp. hyointestinalis</name>
    <dbReference type="NCBI Taxonomy" id="91352"/>
    <lineage>
        <taxon>Bacteria</taxon>
        <taxon>Pseudomonadati</taxon>
        <taxon>Campylobacterota</taxon>
        <taxon>Epsilonproteobacteria</taxon>
        <taxon>Campylobacterales</taxon>
        <taxon>Campylobacteraceae</taxon>
        <taxon>Campylobacter</taxon>
    </lineage>
</organism>
<dbReference type="SUPFAM" id="SSF51306">
    <property type="entry name" value="LexA/Signal peptidase"/>
    <property type="match status" value="1"/>
</dbReference>
<proteinExistence type="predicted"/>
<keyword evidence="3" id="KW-0804">Transcription</keyword>
<dbReference type="InterPro" id="IPR001387">
    <property type="entry name" value="Cro/C1-type_HTH"/>
</dbReference>
<feature type="domain" description="HTH cro/C1-type" evidence="4">
    <location>
        <begin position="7"/>
        <end position="62"/>
    </location>
</feature>
<evidence type="ECO:0000313" key="6">
    <source>
        <dbReference type="Proteomes" id="UP000052237"/>
    </source>
</evidence>
<dbReference type="CDD" id="cd06529">
    <property type="entry name" value="S24_LexA-like"/>
    <property type="match status" value="1"/>
</dbReference>
<evidence type="ECO:0000256" key="2">
    <source>
        <dbReference type="ARBA" id="ARBA00023125"/>
    </source>
</evidence>
<accession>A0A0S4SRP9</accession>
<evidence type="ECO:0000256" key="1">
    <source>
        <dbReference type="ARBA" id="ARBA00023015"/>
    </source>
</evidence>
<dbReference type="PANTHER" id="PTHR40661:SF3">
    <property type="entry name" value="FELS-1 PROPHAGE TRANSCRIPTIONAL REGULATOR"/>
    <property type="match status" value="1"/>
</dbReference>
<dbReference type="Proteomes" id="UP000052237">
    <property type="component" value="Unassembled WGS sequence"/>
</dbReference>
<dbReference type="Pfam" id="PF01381">
    <property type="entry name" value="HTH_3"/>
    <property type="match status" value="1"/>
</dbReference>
<dbReference type="InterPro" id="IPR010982">
    <property type="entry name" value="Lambda_DNA-bd_dom_sf"/>
</dbReference>
<dbReference type="Gene3D" id="2.10.109.10">
    <property type="entry name" value="Umud Fragment, subunit A"/>
    <property type="match status" value="1"/>
</dbReference>
<name>A0A0S4SRP9_CAMHY</name>
<dbReference type="InterPro" id="IPR036286">
    <property type="entry name" value="LexA/Signal_pep-like_sf"/>
</dbReference>
<dbReference type="PROSITE" id="PS50943">
    <property type="entry name" value="HTH_CROC1"/>
    <property type="match status" value="1"/>
</dbReference>
<dbReference type="EMBL" id="FAVB01000005">
    <property type="protein sequence ID" value="CUU88197.1"/>
    <property type="molecule type" value="Genomic_DNA"/>
</dbReference>
<dbReference type="PANTHER" id="PTHR40661">
    <property type="match status" value="1"/>
</dbReference>
<sequence length="247" mass="27765">MDLGQKIKLYRLEFGWTQEDLAAKSNISIQSIKRYETGKGDNITTANLEKLASVFNVSLTDFLNNSIVRKSNENLVRKSFVSSDISPKKSQNLQKLRTLIDEQENKIINLRFFPSVSAAAGYGTSNDDETYELIPIAAKFLTKVLRVPVRQYDLISIFGDSMEPIIKNGDTLLVEPTHEARNGEIVIANISGDLYVKKLLRDPINREVKLTSMNELYKDIVMSGDELEMLKIIGIVRKVVPLGVLSL</sequence>
<keyword evidence="6" id="KW-1185">Reference proteome</keyword>
<dbReference type="EC" id="3.4.21.-" evidence="5"/>
<dbReference type="Pfam" id="PF00717">
    <property type="entry name" value="Peptidase_S24"/>
    <property type="match status" value="1"/>
</dbReference>